<dbReference type="PANTHER" id="PTHR47893">
    <property type="entry name" value="REGULATORY PROTEIN PCHR"/>
    <property type="match status" value="1"/>
</dbReference>
<dbReference type="InterPro" id="IPR035418">
    <property type="entry name" value="AraC-bd_2"/>
</dbReference>
<evidence type="ECO:0000256" key="1">
    <source>
        <dbReference type="ARBA" id="ARBA00023015"/>
    </source>
</evidence>
<keyword evidence="5" id="KW-1185">Reference proteome</keyword>
<sequence length="346" mass="38509">MEVTTKFRSPLLMATHELFNRKFGVSGVRTLEDVGEFFSRRSGKYEVLPLDEQGYGAASLSIAEIDDIVLIGTEWNNSASSIANTSRDKLCINLVLNGDTEAEHPDLGKIVTRTNQARIASMEAGTVLKNFGNKRTFELAIPMSQLEHRARAMYGVDTEPALMFDPVIDLGSPAGRVISDLVSLLQSQAIESLELVSNPIVAANTKELVFTSVLNSLQHNYKKARPNRRETAVPRAISRVEDFMRSYADRPITVEMLAKEAGCSERALYSAFKEVRGTTPMSMLREIRLEQARLALISGNMSITACAIKFGFTNLGRFSKAYREKFGERPSETVRGSKLYFFENTE</sequence>
<dbReference type="GO" id="GO:0003700">
    <property type="term" value="F:DNA-binding transcription factor activity"/>
    <property type="evidence" value="ECO:0007669"/>
    <property type="project" value="InterPro"/>
</dbReference>
<dbReference type="InterPro" id="IPR053142">
    <property type="entry name" value="PchR_regulatory_protein"/>
</dbReference>
<keyword evidence="1" id="KW-0805">Transcription regulation</keyword>
<dbReference type="PANTHER" id="PTHR47893:SF1">
    <property type="entry name" value="REGULATORY PROTEIN PCHR"/>
    <property type="match status" value="1"/>
</dbReference>
<accession>A0A9X3UL54</accession>
<dbReference type="GO" id="GO:0043565">
    <property type="term" value="F:sequence-specific DNA binding"/>
    <property type="evidence" value="ECO:0007669"/>
    <property type="project" value="InterPro"/>
</dbReference>
<feature type="domain" description="HTH araC/xylS-type" evidence="3">
    <location>
        <begin position="238"/>
        <end position="336"/>
    </location>
</feature>
<dbReference type="AlphaFoldDB" id="A0A9X3UL54"/>
<dbReference type="Pfam" id="PF12833">
    <property type="entry name" value="HTH_18"/>
    <property type="match status" value="1"/>
</dbReference>
<dbReference type="Gene3D" id="1.10.10.60">
    <property type="entry name" value="Homeodomain-like"/>
    <property type="match status" value="1"/>
</dbReference>
<gene>
    <name evidence="4" type="ORF">OQ273_16745</name>
</gene>
<dbReference type="SUPFAM" id="SSF46689">
    <property type="entry name" value="Homeodomain-like"/>
    <property type="match status" value="2"/>
</dbReference>
<dbReference type="Proteomes" id="UP001151234">
    <property type="component" value="Unassembled WGS sequence"/>
</dbReference>
<evidence type="ECO:0000313" key="5">
    <source>
        <dbReference type="Proteomes" id="UP001151234"/>
    </source>
</evidence>
<dbReference type="InterPro" id="IPR009057">
    <property type="entry name" value="Homeodomain-like_sf"/>
</dbReference>
<evidence type="ECO:0000259" key="3">
    <source>
        <dbReference type="PROSITE" id="PS01124"/>
    </source>
</evidence>
<protein>
    <submittedName>
        <fullName evidence="4">AraC family transcriptional regulator</fullName>
    </submittedName>
</protein>
<dbReference type="RefSeq" id="WP_267991667.1">
    <property type="nucleotide sequence ID" value="NZ_JAPJZI010000001.1"/>
</dbReference>
<evidence type="ECO:0000313" key="4">
    <source>
        <dbReference type="EMBL" id="MDA5400230.1"/>
    </source>
</evidence>
<dbReference type="Pfam" id="PF14525">
    <property type="entry name" value="AraC_binding_2"/>
    <property type="match status" value="1"/>
</dbReference>
<keyword evidence="2" id="KW-0804">Transcription</keyword>
<dbReference type="SMART" id="SM00342">
    <property type="entry name" value="HTH_ARAC"/>
    <property type="match status" value="1"/>
</dbReference>
<evidence type="ECO:0000256" key="2">
    <source>
        <dbReference type="ARBA" id="ARBA00023163"/>
    </source>
</evidence>
<dbReference type="EMBL" id="JAPJZI010000001">
    <property type="protein sequence ID" value="MDA5400230.1"/>
    <property type="molecule type" value="Genomic_DNA"/>
</dbReference>
<name>A0A9X3UL54_9HYPH</name>
<proteinExistence type="predicted"/>
<comment type="caution">
    <text evidence="4">The sequence shown here is derived from an EMBL/GenBank/DDBJ whole genome shotgun (WGS) entry which is preliminary data.</text>
</comment>
<dbReference type="PROSITE" id="PS01124">
    <property type="entry name" value="HTH_ARAC_FAMILY_2"/>
    <property type="match status" value="1"/>
</dbReference>
<organism evidence="4 5">
    <name type="scientific">Hoeflea prorocentri</name>
    <dbReference type="NCBI Taxonomy" id="1922333"/>
    <lineage>
        <taxon>Bacteria</taxon>
        <taxon>Pseudomonadati</taxon>
        <taxon>Pseudomonadota</taxon>
        <taxon>Alphaproteobacteria</taxon>
        <taxon>Hyphomicrobiales</taxon>
        <taxon>Rhizobiaceae</taxon>
        <taxon>Hoeflea</taxon>
    </lineage>
</organism>
<reference evidence="4" key="1">
    <citation type="submission" date="2022-11" db="EMBL/GenBank/DDBJ databases">
        <title>Draft genome sequence of Hoeflea poritis E7-10 and Hoeflea prorocentri PM5-8, separated from scleractinian coral Porites lutea and marine dinoflagellate.</title>
        <authorList>
            <person name="Zhang G."/>
            <person name="Wei Q."/>
            <person name="Cai L."/>
        </authorList>
    </citation>
    <scope>NUCLEOTIDE SEQUENCE</scope>
    <source>
        <strain evidence="4">PM5-8</strain>
    </source>
</reference>
<dbReference type="InterPro" id="IPR018060">
    <property type="entry name" value="HTH_AraC"/>
</dbReference>